<dbReference type="InterPro" id="IPR000572">
    <property type="entry name" value="OxRdtase_Mopterin-bd_dom"/>
</dbReference>
<dbReference type="Pfam" id="PF00174">
    <property type="entry name" value="Oxidored_molyb"/>
    <property type="match status" value="1"/>
</dbReference>
<keyword evidence="3" id="KW-0479">Metal-binding</keyword>
<feature type="domain" description="Oxidoreductase molybdopterin-binding" evidence="5">
    <location>
        <begin position="103"/>
        <end position="266"/>
    </location>
</feature>
<dbReference type="InterPro" id="IPR014756">
    <property type="entry name" value="Ig_E-set"/>
</dbReference>
<evidence type="ECO:0000256" key="2">
    <source>
        <dbReference type="ARBA" id="ARBA00022505"/>
    </source>
</evidence>
<evidence type="ECO:0000313" key="8">
    <source>
        <dbReference type="Proteomes" id="UP000264036"/>
    </source>
</evidence>
<dbReference type="AlphaFoldDB" id="A0A356LF33"/>
<dbReference type="PROSITE" id="PS51318">
    <property type="entry name" value="TAT"/>
    <property type="match status" value="1"/>
</dbReference>
<reference evidence="7 8" key="1">
    <citation type="journal article" date="2018" name="Nat. Biotechnol.">
        <title>A standardized bacterial taxonomy based on genome phylogeny substantially revises the tree of life.</title>
        <authorList>
            <person name="Parks D.H."/>
            <person name="Chuvochina M."/>
            <person name="Waite D.W."/>
            <person name="Rinke C."/>
            <person name="Skarshewski A."/>
            <person name="Chaumeil P.A."/>
            <person name="Hugenholtz P."/>
        </authorList>
    </citation>
    <scope>NUCLEOTIDE SEQUENCE [LARGE SCALE GENOMIC DNA]</scope>
    <source>
        <strain evidence="7">UBA10707</strain>
    </source>
</reference>
<name>A0A356LF33_9BURK</name>
<accession>A0A356LF33</accession>
<dbReference type="EMBL" id="DOEK01000025">
    <property type="protein sequence ID" value="HBP29630.1"/>
    <property type="molecule type" value="Genomic_DNA"/>
</dbReference>
<dbReference type="PANTHER" id="PTHR19372">
    <property type="entry name" value="SULFITE REDUCTASE"/>
    <property type="match status" value="1"/>
</dbReference>
<evidence type="ECO:0000313" key="7">
    <source>
        <dbReference type="EMBL" id="HBP29630.1"/>
    </source>
</evidence>
<comment type="caution">
    <text evidence="7">The sequence shown here is derived from an EMBL/GenBank/DDBJ whole genome shotgun (WGS) entry which is preliminary data.</text>
</comment>
<evidence type="ECO:0000256" key="4">
    <source>
        <dbReference type="ARBA" id="ARBA00023002"/>
    </source>
</evidence>
<dbReference type="GO" id="GO:0006790">
    <property type="term" value="P:sulfur compound metabolic process"/>
    <property type="evidence" value="ECO:0007669"/>
    <property type="project" value="TreeGrafter"/>
</dbReference>
<dbReference type="SUPFAM" id="SSF56524">
    <property type="entry name" value="Oxidoreductase molybdopterin-binding domain"/>
    <property type="match status" value="1"/>
</dbReference>
<dbReference type="Pfam" id="PF03404">
    <property type="entry name" value="Mo-co_dimer"/>
    <property type="match status" value="1"/>
</dbReference>
<gene>
    <name evidence="7" type="ORF">DD666_09470</name>
</gene>
<evidence type="ECO:0000259" key="6">
    <source>
        <dbReference type="Pfam" id="PF03404"/>
    </source>
</evidence>
<comment type="cofactor">
    <cofactor evidence="1">
        <name>Mo-molybdopterin</name>
        <dbReference type="ChEBI" id="CHEBI:71302"/>
    </cofactor>
</comment>
<dbReference type="GO" id="GO:0030151">
    <property type="term" value="F:molybdenum ion binding"/>
    <property type="evidence" value="ECO:0007669"/>
    <property type="project" value="InterPro"/>
</dbReference>
<dbReference type="PANTHER" id="PTHR19372:SF7">
    <property type="entry name" value="SULFITE OXIDASE, MITOCHONDRIAL"/>
    <property type="match status" value="1"/>
</dbReference>
<protein>
    <submittedName>
        <fullName evidence="7">Sulfite oxidase</fullName>
    </submittedName>
</protein>
<evidence type="ECO:0000256" key="1">
    <source>
        <dbReference type="ARBA" id="ARBA00001924"/>
    </source>
</evidence>
<keyword evidence="4" id="KW-0560">Oxidoreductase</keyword>
<dbReference type="InterPro" id="IPR036374">
    <property type="entry name" value="OxRdtase_Mopterin-bd_sf"/>
</dbReference>
<dbReference type="GO" id="GO:0008482">
    <property type="term" value="F:sulfite oxidase activity"/>
    <property type="evidence" value="ECO:0007669"/>
    <property type="project" value="TreeGrafter"/>
</dbReference>
<dbReference type="CDD" id="cd02110">
    <property type="entry name" value="SO_family_Moco_dimer"/>
    <property type="match status" value="1"/>
</dbReference>
<dbReference type="InterPro" id="IPR006311">
    <property type="entry name" value="TAT_signal"/>
</dbReference>
<feature type="domain" description="Moybdenum cofactor oxidoreductase dimerisation" evidence="6">
    <location>
        <begin position="287"/>
        <end position="405"/>
    </location>
</feature>
<dbReference type="Gene3D" id="2.60.40.650">
    <property type="match status" value="1"/>
</dbReference>
<dbReference type="Proteomes" id="UP000264036">
    <property type="component" value="Unassembled WGS sequence"/>
</dbReference>
<dbReference type="GO" id="GO:0043546">
    <property type="term" value="F:molybdopterin cofactor binding"/>
    <property type="evidence" value="ECO:0007669"/>
    <property type="project" value="TreeGrafter"/>
</dbReference>
<dbReference type="SUPFAM" id="SSF81296">
    <property type="entry name" value="E set domains"/>
    <property type="match status" value="1"/>
</dbReference>
<organism evidence="7 8">
    <name type="scientific">Advenella kashmirensis</name>
    <dbReference type="NCBI Taxonomy" id="310575"/>
    <lineage>
        <taxon>Bacteria</taxon>
        <taxon>Pseudomonadati</taxon>
        <taxon>Pseudomonadota</taxon>
        <taxon>Betaproteobacteria</taxon>
        <taxon>Burkholderiales</taxon>
        <taxon>Alcaligenaceae</taxon>
    </lineage>
</organism>
<evidence type="ECO:0000256" key="3">
    <source>
        <dbReference type="ARBA" id="ARBA00022723"/>
    </source>
</evidence>
<dbReference type="InterPro" id="IPR005066">
    <property type="entry name" value="MoCF_OxRdtse_dimer"/>
</dbReference>
<sequence length="408" mass="43351">MEKLTNAGRRQMLISTGSIAAMAGLAGVARADIGKADPGAGGSAAKPLPGYANWKDADSMIVHSANTIETRRTAFGNSVITPTNRLFVRNNVAPPTDASMMKEPDSWTLEVSGVAKPRSFTVAELKALGLAAVPMVLQCSGNGRAWFPHKPSGTQWTVGAAGCVIFTGVPVKALLEAVGGMAEGMVYMTSTGGEAIPQGLDPNTIRIERSVPISALEDAILAWELNGEALPLAHGGPLRIIVPGYTGVNSIKYIKHLAFTKEQSPAKIQQTSYRWTPVGEKPSPSQDSIWELPVKSWINSPSDPEQTVAAGRVQISGIAMGGMTAAKSIEVSVNGGKDWMKAEFVGPDLGKYAWREFVFSADLAAGTHELACRATNEAGDTQPEARRENNRGYINNSWRDHMVAVKVA</sequence>
<dbReference type="Gene3D" id="3.90.420.10">
    <property type="entry name" value="Oxidoreductase, molybdopterin-binding domain"/>
    <property type="match status" value="1"/>
</dbReference>
<proteinExistence type="predicted"/>
<dbReference type="InterPro" id="IPR008335">
    <property type="entry name" value="Mopterin_OxRdtase_euk"/>
</dbReference>
<dbReference type="PRINTS" id="PR00407">
    <property type="entry name" value="EUMOPTERIN"/>
</dbReference>
<evidence type="ECO:0000259" key="5">
    <source>
        <dbReference type="Pfam" id="PF00174"/>
    </source>
</evidence>
<dbReference type="GO" id="GO:0020037">
    <property type="term" value="F:heme binding"/>
    <property type="evidence" value="ECO:0007669"/>
    <property type="project" value="TreeGrafter"/>
</dbReference>
<keyword evidence="2" id="KW-0500">Molybdenum</keyword>